<proteinExistence type="predicted"/>
<keyword evidence="4" id="KW-1185">Reference proteome</keyword>
<sequence length="75" mass="8662">MESTSDNSPLNIDSSNSRTSVSTLDRPNKEIIESLSRRLREFKSENWKLKRALHRLTNDAKRGTTARNGYPIWTI</sequence>
<dbReference type="EMBL" id="JBICBT010000087">
    <property type="protein sequence ID" value="KAL3123829.1"/>
    <property type="molecule type" value="Genomic_DNA"/>
</dbReference>
<reference evidence="3 4" key="1">
    <citation type="submission" date="2024-10" db="EMBL/GenBank/DDBJ databases">
        <authorList>
            <person name="Kim D."/>
        </authorList>
    </citation>
    <scope>NUCLEOTIDE SEQUENCE [LARGE SCALE GENOMIC DNA]</scope>
    <source>
        <strain evidence="3">BH-2024</strain>
    </source>
</reference>
<protein>
    <submittedName>
        <fullName evidence="3">Uncharacterized protein</fullName>
    </submittedName>
</protein>
<comment type="caution">
    <text evidence="3">The sequence shown here is derived from an EMBL/GenBank/DDBJ whole genome shotgun (WGS) entry which is preliminary data.</text>
</comment>
<evidence type="ECO:0000313" key="3">
    <source>
        <dbReference type="EMBL" id="KAL3123829.1"/>
    </source>
</evidence>
<evidence type="ECO:0000313" key="4">
    <source>
        <dbReference type="Proteomes" id="UP001620626"/>
    </source>
</evidence>
<feature type="compositionally biased region" description="Polar residues" evidence="2">
    <location>
        <begin position="1"/>
        <end position="25"/>
    </location>
</feature>
<dbReference type="Proteomes" id="UP001620626">
    <property type="component" value="Unassembled WGS sequence"/>
</dbReference>
<gene>
    <name evidence="3" type="ORF">niasHT_010042</name>
</gene>
<feature type="coiled-coil region" evidence="1">
    <location>
        <begin position="32"/>
        <end position="59"/>
    </location>
</feature>
<keyword evidence="1" id="KW-0175">Coiled coil</keyword>
<name>A0ABD2M8M4_9BILA</name>
<accession>A0ABD2M8M4</accession>
<feature type="region of interest" description="Disordered" evidence="2">
    <location>
        <begin position="1"/>
        <end position="27"/>
    </location>
</feature>
<evidence type="ECO:0000256" key="1">
    <source>
        <dbReference type="SAM" id="Coils"/>
    </source>
</evidence>
<evidence type="ECO:0000256" key="2">
    <source>
        <dbReference type="SAM" id="MobiDB-lite"/>
    </source>
</evidence>
<organism evidence="3 4">
    <name type="scientific">Heterodera trifolii</name>
    <dbReference type="NCBI Taxonomy" id="157864"/>
    <lineage>
        <taxon>Eukaryota</taxon>
        <taxon>Metazoa</taxon>
        <taxon>Ecdysozoa</taxon>
        <taxon>Nematoda</taxon>
        <taxon>Chromadorea</taxon>
        <taxon>Rhabditida</taxon>
        <taxon>Tylenchina</taxon>
        <taxon>Tylenchomorpha</taxon>
        <taxon>Tylenchoidea</taxon>
        <taxon>Heteroderidae</taxon>
        <taxon>Heteroderinae</taxon>
        <taxon>Heterodera</taxon>
    </lineage>
</organism>
<dbReference type="AlphaFoldDB" id="A0ABD2M8M4"/>